<dbReference type="HAMAP" id="MF_00688">
    <property type="entry name" value="Leu_Phe_trans"/>
    <property type="match status" value="1"/>
</dbReference>
<dbReference type="Proteomes" id="UP000318336">
    <property type="component" value="Unassembled WGS sequence"/>
</dbReference>
<dbReference type="PANTHER" id="PTHR30098:SF2">
    <property type="entry name" value="LEUCYL_PHENYLALANYL-TRNA--PROTEIN TRANSFERASE"/>
    <property type="match status" value="1"/>
</dbReference>
<dbReference type="EMBL" id="VFOK01000001">
    <property type="protein sequence ID" value="TQL32904.1"/>
    <property type="molecule type" value="Genomic_DNA"/>
</dbReference>
<dbReference type="InterPro" id="IPR042221">
    <property type="entry name" value="Leu/Phe-tRNA_Trfase_N"/>
</dbReference>
<dbReference type="InterPro" id="IPR016181">
    <property type="entry name" value="Acyl_CoA_acyltransferase"/>
</dbReference>
<dbReference type="NCBIfam" id="TIGR00667">
    <property type="entry name" value="aat"/>
    <property type="match status" value="1"/>
</dbReference>
<proteinExistence type="inferred from homology"/>
<comment type="catalytic activity">
    <reaction evidence="4">
        <text>L-phenylalanyl-tRNA(Phe) + an N-terminal L-alpha-aminoacyl-[protein] = an N-terminal L-phenylalanyl-L-alpha-aminoacyl-[protein] + tRNA(Phe)</text>
        <dbReference type="Rhea" id="RHEA:43632"/>
        <dbReference type="Rhea" id="RHEA-COMP:9668"/>
        <dbReference type="Rhea" id="RHEA-COMP:9699"/>
        <dbReference type="Rhea" id="RHEA-COMP:10636"/>
        <dbReference type="Rhea" id="RHEA-COMP:10637"/>
        <dbReference type="ChEBI" id="CHEBI:78442"/>
        <dbReference type="ChEBI" id="CHEBI:78531"/>
        <dbReference type="ChEBI" id="CHEBI:78597"/>
        <dbReference type="ChEBI" id="CHEBI:83561"/>
        <dbReference type="EC" id="2.3.2.6"/>
    </reaction>
</comment>
<protein>
    <recommendedName>
        <fullName evidence="4">Leucyl/phenylalanyl-tRNA--protein transferase</fullName>
        <ecNumber evidence="4">2.3.2.6</ecNumber>
    </recommendedName>
    <alternativeName>
        <fullName evidence="4">L/F-transferase</fullName>
    </alternativeName>
    <alternativeName>
        <fullName evidence="4">Leucyltransferase</fullName>
    </alternativeName>
    <alternativeName>
        <fullName evidence="4">Phenyalanyltransferase</fullName>
    </alternativeName>
</protein>
<keyword evidence="1 4" id="KW-0963">Cytoplasm</keyword>
<dbReference type="SUPFAM" id="SSF55729">
    <property type="entry name" value="Acyl-CoA N-acyltransferases (Nat)"/>
    <property type="match status" value="1"/>
</dbReference>
<keyword evidence="3 4" id="KW-0012">Acyltransferase</keyword>
<comment type="function">
    <text evidence="4">Functions in the N-end rule pathway of protein degradation where it conjugates Leu, Phe and, less efficiently, Met from aminoacyl-tRNAs to the N-termini of proteins containing an N-terminal arginine or lysine.</text>
</comment>
<evidence type="ECO:0000256" key="1">
    <source>
        <dbReference type="ARBA" id="ARBA00022490"/>
    </source>
</evidence>
<evidence type="ECO:0000313" key="6">
    <source>
        <dbReference type="Proteomes" id="UP000318336"/>
    </source>
</evidence>
<dbReference type="PANTHER" id="PTHR30098">
    <property type="entry name" value="LEUCYL/PHENYLALANYL-TRNA--PROTEIN TRANSFERASE"/>
    <property type="match status" value="1"/>
</dbReference>
<gene>
    <name evidence="4" type="primary">aat</name>
    <name evidence="5" type="ORF">FB554_1037</name>
</gene>
<organism evidence="5 6">
    <name type="scientific">Barrientosiimonas humi</name>
    <dbReference type="NCBI Taxonomy" id="999931"/>
    <lineage>
        <taxon>Bacteria</taxon>
        <taxon>Bacillati</taxon>
        <taxon>Actinomycetota</taxon>
        <taxon>Actinomycetes</taxon>
        <taxon>Micrococcales</taxon>
        <taxon>Dermacoccaceae</taxon>
        <taxon>Barrientosiimonas</taxon>
    </lineage>
</organism>
<dbReference type="InterPro" id="IPR004616">
    <property type="entry name" value="Leu/Phe-tRNA_Trfase"/>
</dbReference>
<evidence type="ECO:0000256" key="4">
    <source>
        <dbReference type="HAMAP-Rule" id="MF_00688"/>
    </source>
</evidence>
<evidence type="ECO:0000313" key="5">
    <source>
        <dbReference type="EMBL" id="TQL32904.1"/>
    </source>
</evidence>
<dbReference type="Gene3D" id="3.40.630.70">
    <property type="entry name" value="Leucyl/phenylalanyl-tRNA-protein transferase, C-terminal domain"/>
    <property type="match status" value="1"/>
</dbReference>
<dbReference type="Pfam" id="PF03588">
    <property type="entry name" value="Leu_Phe_trans"/>
    <property type="match status" value="1"/>
</dbReference>
<comment type="subcellular location">
    <subcellularLocation>
        <location evidence="4">Cytoplasm</location>
    </subcellularLocation>
</comment>
<evidence type="ECO:0000256" key="2">
    <source>
        <dbReference type="ARBA" id="ARBA00022679"/>
    </source>
</evidence>
<dbReference type="EC" id="2.3.2.6" evidence="4"/>
<comment type="catalytic activity">
    <reaction evidence="4">
        <text>N-terminal L-lysyl-[protein] + L-leucyl-tRNA(Leu) = N-terminal L-leucyl-L-lysyl-[protein] + tRNA(Leu) + H(+)</text>
        <dbReference type="Rhea" id="RHEA:12340"/>
        <dbReference type="Rhea" id="RHEA-COMP:9613"/>
        <dbReference type="Rhea" id="RHEA-COMP:9622"/>
        <dbReference type="Rhea" id="RHEA-COMP:12670"/>
        <dbReference type="Rhea" id="RHEA-COMP:12671"/>
        <dbReference type="ChEBI" id="CHEBI:15378"/>
        <dbReference type="ChEBI" id="CHEBI:65249"/>
        <dbReference type="ChEBI" id="CHEBI:78442"/>
        <dbReference type="ChEBI" id="CHEBI:78494"/>
        <dbReference type="ChEBI" id="CHEBI:133043"/>
        <dbReference type="EC" id="2.3.2.6"/>
    </reaction>
</comment>
<dbReference type="GO" id="GO:0005737">
    <property type="term" value="C:cytoplasm"/>
    <property type="evidence" value="ECO:0007669"/>
    <property type="project" value="UniProtKB-SubCell"/>
</dbReference>
<comment type="catalytic activity">
    <reaction evidence="4">
        <text>N-terminal L-arginyl-[protein] + L-leucyl-tRNA(Leu) = N-terminal L-leucyl-L-arginyl-[protein] + tRNA(Leu) + H(+)</text>
        <dbReference type="Rhea" id="RHEA:50416"/>
        <dbReference type="Rhea" id="RHEA-COMP:9613"/>
        <dbReference type="Rhea" id="RHEA-COMP:9622"/>
        <dbReference type="Rhea" id="RHEA-COMP:12672"/>
        <dbReference type="Rhea" id="RHEA-COMP:12673"/>
        <dbReference type="ChEBI" id="CHEBI:15378"/>
        <dbReference type="ChEBI" id="CHEBI:64719"/>
        <dbReference type="ChEBI" id="CHEBI:78442"/>
        <dbReference type="ChEBI" id="CHEBI:78494"/>
        <dbReference type="ChEBI" id="CHEBI:133044"/>
        <dbReference type="EC" id="2.3.2.6"/>
    </reaction>
</comment>
<dbReference type="Gene3D" id="3.30.70.3550">
    <property type="entry name" value="Leucyl/phenylalanyl-tRNA-protein transferase, N-terminal domain"/>
    <property type="match status" value="1"/>
</dbReference>
<name>A0A542XAV2_9MICO</name>
<dbReference type="AlphaFoldDB" id="A0A542XAV2"/>
<dbReference type="GO" id="GO:0030163">
    <property type="term" value="P:protein catabolic process"/>
    <property type="evidence" value="ECO:0007669"/>
    <property type="project" value="UniProtKB-UniRule"/>
</dbReference>
<comment type="similarity">
    <text evidence="4">Belongs to the L/F-transferase family.</text>
</comment>
<dbReference type="GO" id="GO:0008914">
    <property type="term" value="F:leucyl-tRNA--protein transferase activity"/>
    <property type="evidence" value="ECO:0007669"/>
    <property type="project" value="UniProtKB-UniRule"/>
</dbReference>
<evidence type="ECO:0000256" key="3">
    <source>
        <dbReference type="ARBA" id="ARBA00023315"/>
    </source>
</evidence>
<dbReference type="RefSeq" id="WP_142004992.1">
    <property type="nucleotide sequence ID" value="NZ_CAJTBP010000001.1"/>
</dbReference>
<sequence length="227" mass="24632">MVEPPPSIWNLAAAPLREGEEVVAVGGDLEPGTLLEAYRHGLFPMGLGRHGTRPIGWWSPIRRGVLLPGDLHVSRSLRRSARQFRISVDEAFGAVLSGCADPAREGRWITPEIAEAYVRLHELGWAHSVEVWQGERLVGGVYGVAVGGLFAGESMFHRVTDASKVALWALTELCFADGAADRLIDVQWQTAHLASLGIREISRADYLTRLSRALVLPLPATLATTAG</sequence>
<dbReference type="OrthoDB" id="9790282at2"/>
<keyword evidence="2 4" id="KW-0808">Transferase</keyword>
<accession>A0A542XAV2</accession>
<comment type="caution">
    <text evidence="5">The sequence shown here is derived from an EMBL/GenBank/DDBJ whole genome shotgun (WGS) entry which is preliminary data.</text>
</comment>
<reference evidence="5 6" key="1">
    <citation type="submission" date="2019-06" db="EMBL/GenBank/DDBJ databases">
        <title>Sequencing the genomes of 1000 actinobacteria strains.</title>
        <authorList>
            <person name="Klenk H.-P."/>
        </authorList>
    </citation>
    <scope>NUCLEOTIDE SEQUENCE [LARGE SCALE GENOMIC DNA]</scope>
    <source>
        <strain evidence="5 6">DSM 24617</strain>
    </source>
</reference>
<keyword evidence="6" id="KW-1185">Reference proteome</keyword>
<dbReference type="InterPro" id="IPR042203">
    <property type="entry name" value="Leu/Phe-tRNA_Trfase_C"/>
</dbReference>